<reference evidence="1" key="1">
    <citation type="journal article" date="2020" name="Stud. Mycol.">
        <title>101 Dothideomycetes genomes: a test case for predicting lifestyles and emergence of pathogens.</title>
        <authorList>
            <person name="Haridas S."/>
            <person name="Albert R."/>
            <person name="Binder M."/>
            <person name="Bloem J."/>
            <person name="Labutti K."/>
            <person name="Salamov A."/>
            <person name="Andreopoulos B."/>
            <person name="Baker S."/>
            <person name="Barry K."/>
            <person name="Bills G."/>
            <person name="Bluhm B."/>
            <person name="Cannon C."/>
            <person name="Castanera R."/>
            <person name="Culley D."/>
            <person name="Daum C."/>
            <person name="Ezra D."/>
            <person name="Gonzalez J."/>
            <person name="Henrissat B."/>
            <person name="Kuo A."/>
            <person name="Liang C."/>
            <person name="Lipzen A."/>
            <person name="Lutzoni F."/>
            <person name="Magnuson J."/>
            <person name="Mondo S."/>
            <person name="Nolan M."/>
            <person name="Ohm R."/>
            <person name="Pangilinan J."/>
            <person name="Park H.-J."/>
            <person name="Ramirez L."/>
            <person name="Alfaro M."/>
            <person name="Sun H."/>
            <person name="Tritt A."/>
            <person name="Yoshinaga Y."/>
            <person name="Zwiers L.-H."/>
            <person name="Turgeon B."/>
            <person name="Goodwin S."/>
            <person name="Spatafora J."/>
            <person name="Crous P."/>
            <person name="Grigoriev I."/>
        </authorList>
    </citation>
    <scope>NUCLEOTIDE SEQUENCE</scope>
    <source>
        <strain evidence="1">CBS 269.34</strain>
    </source>
</reference>
<evidence type="ECO:0000313" key="1">
    <source>
        <dbReference type="EMBL" id="KAF2488276.1"/>
    </source>
</evidence>
<accession>A0A6A6Q8L0</accession>
<dbReference type="EMBL" id="MU004204">
    <property type="protein sequence ID" value="KAF2488276.1"/>
    <property type="molecule type" value="Genomic_DNA"/>
</dbReference>
<sequence>MRRAGVSASVFEPDFNSPIVLEHRRPPPAALRSAGRRCSEPCLQFAPLTAVPAGAHGFDGSTECSSTTTPRRHQTSGAAEYHQLQSDRAFECHLSACQLSGTHYQHKPRHIDNKPPTQGPIDNKLRLTHNPSGKIGPSTTLSAFWPLLAQSQILLLAPAIAAPLRLVSALPA</sequence>
<proteinExistence type="predicted"/>
<dbReference type="AlphaFoldDB" id="A0A6A6Q8L0"/>
<gene>
    <name evidence="1" type="ORF">BU16DRAFT_568440</name>
</gene>
<organism evidence="1 2">
    <name type="scientific">Lophium mytilinum</name>
    <dbReference type="NCBI Taxonomy" id="390894"/>
    <lineage>
        <taxon>Eukaryota</taxon>
        <taxon>Fungi</taxon>
        <taxon>Dikarya</taxon>
        <taxon>Ascomycota</taxon>
        <taxon>Pezizomycotina</taxon>
        <taxon>Dothideomycetes</taxon>
        <taxon>Pleosporomycetidae</taxon>
        <taxon>Mytilinidiales</taxon>
        <taxon>Mytilinidiaceae</taxon>
        <taxon>Lophium</taxon>
    </lineage>
</organism>
<protein>
    <submittedName>
        <fullName evidence="1">Uncharacterized protein</fullName>
    </submittedName>
</protein>
<dbReference type="Proteomes" id="UP000799750">
    <property type="component" value="Unassembled WGS sequence"/>
</dbReference>
<name>A0A6A6Q8L0_9PEZI</name>
<evidence type="ECO:0000313" key="2">
    <source>
        <dbReference type="Proteomes" id="UP000799750"/>
    </source>
</evidence>
<keyword evidence="2" id="KW-1185">Reference proteome</keyword>